<dbReference type="EMBL" id="VOQF01000001">
    <property type="protein sequence ID" value="TXC93120.1"/>
    <property type="molecule type" value="Genomic_DNA"/>
</dbReference>
<accession>A0A5C6W9F7</accession>
<dbReference type="GO" id="GO:0016020">
    <property type="term" value="C:membrane"/>
    <property type="evidence" value="ECO:0007669"/>
    <property type="project" value="TreeGrafter"/>
</dbReference>
<dbReference type="Gene3D" id="3.40.50.1820">
    <property type="entry name" value="alpha/beta hydrolase"/>
    <property type="match status" value="1"/>
</dbReference>
<dbReference type="InterPro" id="IPR000073">
    <property type="entry name" value="AB_hydrolase_1"/>
</dbReference>
<dbReference type="PANTHER" id="PTHR43798:SF31">
    <property type="entry name" value="AB HYDROLASE SUPERFAMILY PROTEIN YCLE"/>
    <property type="match status" value="1"/>
</dbReference>
<dbReference type="OrthoDB" id="9805423at2"/>
<gene>
    <name evidence="3" type="ORF">FS935_02705</name>
</gene>
<feature type="domain" description="AB hydrolase-1" evidence="2">
    <location>
        <begin position="22"/>
        <end position="223"/>
    </location>
</feature>
<proteinExistence type="predicted"/>
<evidence type="ECO:0000259" key="2">
    <source>
        <dbReference type="Pfam" id="PF00561"/>
    </source>
</evidence>
<organism evidence="3 4">
    <name type="scientific">Metabacillus litoralis</name>
    <dbReference type="NCBI Taxonomy" id="152268"/>
    <lineage>
        <taxon>Bacteria</taxon>
        <taxon>Bacillati</taxon>
        <taxon>Bacillota</taxon>
        <taxon>Bacilli</taxon>
        <taxon>Bacillales</taxon>
        <taxon>Bacillaceae</taxon>
        <taxon>Metabacillus</taxon>
    </lineage>
</organism>
<dbReference type="InterPro" id="IPR029058">
    <property type="entry name" value="AB_hydrolase_fold"/>
</dbReference>
<comment type="caution">
    <text evidence="3">The sequence shown here is derived from an EMBL/GenBank/DDBJ whole genome shotgun (WGS) entry which is preliminary data.</text>
</comment>
<dbReference type="RefSeq" id="WP_146945980.1">
    <property type="nucleotide sequence ID" value="NZ_VOQF01000001.1"/>
</dbReference>
<keyword evidence="4" id="KW-1185">Reference proteome</keyword>
<sequence>MPSVILENGNKITYDDIGEGTPVIFVHPPGMGRHVFYYQQKLKDHMRLIIPDLSGHGDSSRVDSNNVSVNYFADEIIHFMDKLEIEKAVLCGYSAGGAITQFLSIYYKERVKGLILFGGYPAVLNTFLQWEHKVGAFMVKHHRRLLAQILALSHTKNKKLQKKLFHHMLKSQKSVWYKYYQEVLQTNLIHDLNKINVPVLLMYGTKSDLINKYNTYFKEQIRRYRIVYFKHTNHQVPTKRWKLANAEIERYINGTIDHKKS</sequence>
<reference evidence="3 4" key="1">
    <citation type="journal article" date="2005" name="Int. J. Syst. Evol. Microbiol.">
        <title>Bacillus litoralis sp. nov., isolated from a tidal flat of the Yellow Sea in Korea.</title>
        <authorList>
            <person name="Yoon J.H."/>
            <person name="Oh T.K."/>
        </authorList>
    </citation>
    <scope>NUCLEOTIDE SEQUENCE [LARGE SCALE GENOMIC DNA]</scope>
    <source>
        <strain evidence="3 4">SW-211</strain>
    </source>
</reference>
<keyword evidence="1 3" id="KW-0378">Hydrolase</keyword>
<dbReference type="SUPFAM" id="SSF53474">
    <property type="entry name" value="alpha/beta-Hydrolases"/>
    <property type="match status" value="1"/>
</dbReference>
<protein>
    <submittedName>
        <fullName evidence="3">Alpha/beta hydrolase</fullName>
    </submittedName>
</protein>
<dbReference type="PRINTS" id="PR00111">
    <property type="entry name" value="ABHYDROLASE"/>
</dbReference>
<dbReference type="InterPro" id="IPR050266">
    <property type="entry name" value="AB_hydrolase_sf"/>
</dbReference>
<dbReference type="PANTHER" id="PTHR43798">
    <property type="entry name" value="MONOACYLGLYCEROL LIPASE"/>
    <property type="match status" value="1"/>
</dbReference>
<dbReference type="Proteomes" id="UP000321363">
    <property type="component" value="Unassembled WGS sequence"/>
</dbReference>
<evidence type="ECO:0000313" key="3">
    <source>
        <dbReference type="EMBL" id="TXC93120.1"/>
    </source>
</evidence>
<dbReference type="GO" id="GO:0016787">
    <property type="term" value="F:hydrolase activity"/>
    <property type="evidence" value="ECO:0007669"/>
    <property type="project" value="UniProtKB-KW"/>
</dbReference>
<evidence type="ECO:0000256" key="1">
    <source>
        <dbReference type="ARBA" id="ARBA00022801"/>
    </source>
</evidence>
<dbReference type="Pfam" id="PF00561">
    <property type="entry name" value="Abhydrolase_1"/>
    <property type="match status" value="1"/>
</dbReference>
<name>A0A5C6W9F7_9BACI</name>
<dbReference type="AlphaFoldDB" id="A0A5C6W9F7"/>
<evidence type="ECO:0000313" key="4">
    <source>
        <dbReference type="Proteomes" id="UP000321363"/>
    </source>
</evidence>